<protein>
    <submittedName>
        <fullName evidence="1">Pco079065e</fullName>
    </submittedName>
</protein>
<accession>A0A0A9F0U1</accession>
<name>A0A0A9F0U1_ARUDO</name>
<dbReference type="AlphaFoldDB" id="A0A0A9F0U1"/>
<organism evidence="1">
    <name type="scientific">Arundo donax</name>
    <name type="common">Giant reed</name>
    <name type="synonym">Donax arundinaceus</name>
    <dbReference type="NCBI Taxonomy" id="35708"/>
    <lineage>
        <taxon>Eukaryota</taxon>
        <taxon>Viridiplantae</taxon>
        <taxon>Streptophyta</taxon>
        <taxon>Embryophyta</taxon>
        <taxon>Tracheophyta</taxon>
        <taxon>Spermatophyta</taxon>
        <taxon>Magnoliopsida</taxon>
        <taxon>Liliopsida</taxon>
        <taxon>Poales</taxon>
        <taxon>Poaceae</taxon>
        <taxon>PACMAD clade</taxon>
        <taxon>Arundinoideae</taxon>
        <taxon>Arundineae</taxon>
        <taxon>Arundo</taxon>
    </lineage>
</organism>
<evidence type="ECO:0000313" key="1">
    <source>
        <dbReference type="EMBL" id="JAE03756.1"/>
    </source>
</evidence>
<sequence length="22" mass="2702">MKALRTLPSLEHSNPWQRWMYG</sequence>
<dbReference type="EMBL" id="GBRH01194140">
    <property type="protein sequence ID" value="JAE03756.1"/>
    <property type="molecule type" value="Transcribed_RNA"/>
</dbReference>
<proteinExistence type="predicted"/>
<reference evidence="1" key="1">
    <citation type="submission" date="2014-09" db="EMBL/GenBank/DDBJ databases">
        <authorList>
            <person name="Magalhaes I.L.F."/>
            <person name="Oliveira U."/>
            <person name="Santos F.R."/>
            <person name="Vidigal T.H.D.A."/>
            <person name="Brescovit A.D."/>
            <person name="Santos A.J."/>
        </authorList>
    </citation>
    <scope>NUCLEOTIDE SEQUENCE</scope>
    <source>
        <tissue evidence="1">Shoot tissue taken approximately 20 cm above the soil surface</tissue>
    </source>
</reference>
<reference evidence="1" key="2">
    <citation type="journal article" date="2015" name="Data Brief">
        <title>Shoot transcriptome of the giant reed, Arundo donax.</title>
        <authorList>
            <person name="Barrero R.A."/>
            <person name="Guerrero F.D."/>
            <person name="Moolhuijzen P."/>
            <person name="Goolsby J.A."/>
            <person name="Tidwell J."/>
            <person name="Bellgard S.E."/>
            <person name="Bellgard M.I."/>
        </authorList>
    </citation>
    <scope>NUCLEOTIDE SEQUENCE</scope>
    <source>
        <tissue evidence="1">Shoot tissue taken approximately 20 cm above the soil surface</tissue>
    </source>
</reference>